<reference evidence="5 6" key="1">
    <citation type="journal article" date="2019" name="Sci. Rep.">
        <title>Sulfobacillus thermotolerans: new insights into resistance and metabolic capacities of acidophilic chemolithotrophs.</title>
        <authorList>
            <person name="Panyushkina A.E."/>
            <person name="Babenko V.V."/>
            <person name="Nikitina A.S."/>
            <person name="Selezneva O.V."/>
            <person name="Tsaplina I.A."/>
            <person name="Letarova M.A."/>
            <person name="Kostryukova E.S."/>
            <person name="Letarov A.V."/>
        </authorList>
    </citation>
    <scope>NUCLEOTIDE SEQUENCE [LARGE SCALE GENOMIC DNA]</scope>
    <source>
        <strain evidence="5 6">Kr1</strain>
    </source>
</reference>
<keyword evidence="2" id="KW-0560">Oxidoreductase</keyword>
<evidence type="ECO:0000259" key="4">
    <source>
        <dbReference type="Pfam" id="PF00171"/>
    </source>
</evidence>
<evidence type="ECO:0000256" key="2">
    <source>
        <dbReference type="ARBA" id="ARBA00023002"/>
    </source>
</evidence>
<keyword evidence="6" id="KW-1185">Reference proteome</keyword>
<dbReference type="InterPro" id="IPR016162">
    <property type="entry name" value="Ald_DH_N"/>
</dbReference>
<evidence type="ECO:0000256" key="3">
    <source>
        <dbReference type="ARBA" id="ARBA00023027"/>
    </source>
</evidence>
<dbReference type="CDD" id="cd07085">
    <property type="entry name" value="ALDH_F6_MMSDH"/>
    <property type="match status" value="1"/>
</dbReference>
<name>A0ABM6RRC7_9FIRM</name>
<evidence type="ECO:0000313" key="6">
    <source>
        <dbReference type="Proteomes" id="UP000325292"/>
    </source>
</evidence>
<evidence type="ECO:0000313" key="5">
    <source>
        <dbReference type="EMBL" id="AUW93906.1"/>
    </source>
</evidence>
<proteinExistence type="predicted"/>
<dbReference type="Proteomes" id="UP000325292">
    <property type="component" value="Chromosome"/>
</dbReference>
<dbReference type="InterPro" id="IPR010061">
    <property type="entry name" value="MeMal-semiAld_DH"/>
</dbReference>
<dbReference type="Gene3D" id="3.40.605.10">
    <property type="entry name" value="Aldehyde Dehydrogenase, Chain A, domain 1"/>
    <property type="match status" value="1"/>
</dbReference>
<dbReference type="InterPro" id="IPR016160">
    <property type="entry name" value="Ald_DH_CS_CYS"/>
</dbReference>
<dbReference type="EMBL" id="CP019454">
    <property type="protein sequence ID" value="AUW93906.1"/>
    <property type="molecule type" value="Genomic_DNA"/>
</dbReference>
<dbReference type="Gene3D" id="3.40.309.10">
    <property type="entry name" value="Aldehyde Dehydrogenase, Chain A, domain 2"/>
    <property type="match status" value="1"/>
</dbReference>
<feature type="domain" description="Aldehyde dehydrogenase" evidence="4">
    <location>
        <begin position="21"/>
        <end position="475"/>
    </location>
</feature>
<dbReference type="InterPro" id="IPR015590">
    <property type="entry name" value="Aldehyde_DH_dom"/>
</dbReference>
<dbReference type="InterPro" id="IPR016161">
    <property type="entry name" value="Ald_DH/histidinol_DH"/>
</dbReference>
<dbReference type="InterPro" id="IPR016163">
    <property type="entry name" value="Ald_DH_C"/>
</dbReference>
<gene>
    <name evidence="5" type="ORF">BXT84_08065</name>
</gene>
<dbReference type="SUPFAM" id="SSF53720">
    <property type="entry name" value="ALDH-like"/>
    <property type="match status" value="1"/>
</dbReference>
<organism evidence="5 6">
    <name type="scientific">Sulfobacillus thermotolerans</name>
    <dbReference type="NCBI Taxonomy" id="338644"/>
    <lineage>
        <taxon>Bacteria</taxon>
        <taxon>Bacillati</taxon>
        <taxon>Bacillota</taxon>
        <taxon>Clostridia</taxon>
        <taxon>Eubacteriales</taxon>
        <taxon>Clostridiales Family XVII. Incertae Sedis</taxon>
        <taxon>Sulfobacillus</taxon>
    </lineage>
</organism>
<protein>
    <recommendedName>
        <fullName evidence="1">methylmalonate-semialdehyde dehydrogenase (CoA acylating)</fullName>
        <ecNumber evidence="1">1.2.1.27</ecNumber>
    </recommendedName>
</protein>
<keyword evidence="3" id="KW-0520">NAD</keyword>
<evidence type="ECO:0000256" key="1">
    <source>
        <dbReference type="ARBA" id="ARBA00013048"/>
    </source>
</evidence>
<dbReference type="PANTHER" id="PTHR43866:SF4">
    <property type="entry name" value="MALONATE-SEMIALDEHYDE DEHYDROGENASE"/>
    <property type="match status" value="1"/>
</dbReference>
<dbReference type="EC" id="1.2.1.27" evidence="1"/>
<sequence>MATLKHVIGGERITPTANQWEDVINPATGEMLGTVPLDDTHALDRAVQRAAEAFEAWATTPILQRARIMFKFHDLMTRNQADIARSVTIEHGKTLPDASLEVARAIEVVELAASAPSLLKGEVLPDVSRGVDTMMVRTPLGVVAGITPFNFPAMVPLWMIPPALVSGNTFVLKPSEKTPLTSLLMMELWEEAGLPPGVLNVVLGGRSTVDQILTHPTIKAVSFVGSQPVAEYIYRTAAAAGKRVQALGGAKNYHIVMPDAHIPRTVEALMGSAFGSAGERCLAGSVAIAVGSAAERLIPTLRQAIRDWKVGSGLDETNDMGPVIREQSRERISHFIRTGVEEGAALLEDGRENPVAAEGFFLRPTLFDEVTSTMTIAREEIFGPVLSLMRAPDLKTAVDMANQSQFGNTATIYTESGAAARYFRDHIEVGMVGVNIGVPAPVAIFPFAGWKHSFYGDLHATGMDAFRFYTEEKVVISRFWGTEQP</sequence>
<dbReference type="PROSITE" id="PS00070">
    <property type="entry name" value="ALDEHYDE_DEHYDR_CYS"/>
    <property type="match status" value="1"/>
</dbReference>
<dbReference type="NCBIfam" id="TIGR01722">
    <property type="entry name" value="MMSDH"/>
    <property type="match status" value="1"/>
</dbReference>
<dbReference type="PANTHER" id="PTHR43866">
    <property type="entry name" value="MALONATE-SEMIALDEHYDE DEHYDROGENASE"/>
    <property type="match status" value="1"/>
</dbReference>
<dbReference type="Pfam" id="PF00171">
    <property type="entry name" value="Aldedh"/>
    <property type="match status" value="1"/>
</dbReference>
<accession>A0ABM6RRC7</accession>